<evidence type="ECO:0000313" key="1">
    <source>
        <dbReference type="EMBL" id="CUB07991.1"/>
    </source>
</evidence>
<dbReference type="AlphaFoldDB" id="A0A0K6IXZ8"/>
<protein>
    <submittedName>
        <fullName evidence="1">Uncharacterized protein</fullName>
    </submittedName>
</protein>
<name>A0A0K6IXZ8_9PROT</name>
<keyword evidence="2" id="KW-1185">Reference proteome</keyword>
<organism evidence="1 2">
    <name type="scientific">Tepidiphilus thermophilus</name>
    <dbReference type="NCBI Taxonomy" id="876478"/>
    <lineage>
        <taxon>Bacteria</taxon>
        <taxon>Pseudomonadati</taxon>
        <taxon>Pseudomonadota</taxon>
        <taxon>Hydrogenophilia</taxon>
        <taxon>Hydrogenophilales</taxon>
        <taxon>Hydrogenophilaceae</taxon>
        <taxon>Tepidiphilus</taxon>
    </lineage>
</organism>
<sequence>MTTLTIRIDDDFDAEPNRLAAAHRTKSELVREMLRRHGRAGFELLTCAAYQRLLGLA</sequence>
<accession>A0A0K6IXZ8</accession>
<proteinExistence type="predicted"/>
<dbReference type="EMBL" id="CYHH01000016">
    <property type="protein sequence ID" value="CUB07991.1"/>
    <property type="molecule type" value="Genomic_DNA"/>
</dbReference>
<dbReference type="RefSeq" id="WP_157287465.1">
    <property type="nucleotide sequence ID" value="NZ_CYHH01000016.1"/>
</dbReference>
<dbReference type="Proteomes" id="UP000182108">
    <property type="component" value="Unassembled WGS sequence"/>
</dbReference>
<evidence type="ECO:0000313" key="2">
    <source>
        <dbReference type="Proteomes" id="UP000182108"/>
    </source>
</evidence>
<reference evidence="2" key="1">
    <citation type="submission" date="2015-08" db="EMBL/GenBank/DDBJ databases">
        <authorList>
            <person name="Babu N.S."/>
            <person name="Beckwith C.J."/>
            <person name="Beseler K.G."/>
            <person name="Brison A."/>
            <person name="Carone J.V."/>
            <person name="Caskin T.P."/>
            <person name="Diamond M."/>
            <person name="Durham M.E."/>
            <person name="Foxe J.M."/>
            <person name="Go M."/>
            <person name="Henderson B.A."/>
            <person name="Jones I.B."/>
            <person name="McGettigan J.A."/>
            <person name="Micheletti S.J."/>
            <person name="Nasrallah M.E."/>
            <person name="Ortiz D."/>
            <person name="Piller C.R."/>
            <person name="Privatt S.R."/>
            <person name="Schneider S.L."/>
            <person name="Sharp S."/>
            <person name="Smith T.C."/>
            <person name="Stanton J.D."/>
            <person name="Ullery H.E."/>
            <person name="Wilson R.J."/>
            <person name="Serrano M.G."/>
            <person name="Buck G."/>
            <person name="Lee V."/>
            <person name="Wang Y."/>
            <person name="Carvalho R."/>
            <person name="Voegtly L."/>
            <person name="Shi R."/>
            <person name="Duckworth R."/>
            <person name="Johnson A."/>
            <person name="Loviza R."/>
            <person name="Walstead R."/>
            <person name="Shah Z."/>
            <person name="Kiflezghi M."/>
            <person name="Wade K."/>
            <person name="Ball S.L."/>
            <person name="Bradley K.W."/>
            <person name="Asai D.J."/>
            <person name="Bowman C.A."/>
            <person name="Russell D.A."/>
            <person name="Pope W.H."/>
            <person name="Jacobs-Sera D."/>
            <person name="Hendrix R.W."/>
            <person name="Hatfull G.F."/>
        </authorList>
    </citation>
    <scope>NUCLEOTIDE SEQUENCE [LARGE SCALE GENOMIC DNA]</scope>
    <source>
        <strain evidence="2">JCM 19170</strain>
    </source>
</reference>
<gene>
    <name evidence="1" type="ORF">Ga0061068_11624</name>
</gene>